<accession>E6Q4I0</accession>
<sequence>MAAHRHQSSLRGVRATPKSKPEGYPSYGPMNRRYVGMPGHIHEVVEIEGKRLAKVGFDDRKIVYYLLDDLELDESAQRGTFHDREGSGAAGAE</sequence>
<organism evidence="2">
    <name type="scientific">mine drainage metagenome</name>
    <dbReference type="NCBI Taxonomy" id="410659"/>
    <lineage>
        <taxon>unclassified sequences</taxon>
        <taxon>metagenomes</taxon>
        <taxon>ecological metagenomes</taxon>
    </lineage>
</organism>
<gene>
    <name evidence="2" type="ORF">CARN4_2097</name>
</gene>
<name>E6Q4I0_9ZZZZ</name>
<feature type="region of interest" description="Disordered" evidence="1">
    <location>
        <begin position="1"/>
        <end position="31"/>
    </location>
</feature>
<evidence type="ECO:0000256" key="1">
    <source>
        <dbReference type="SAM" id="MobiDB-lite"/>
    </source>
</evidence>
<dbReference type="EMBL" id="CABO01000028">
    <property type="protein sequence ID" value="CBI01902.1"/>
    <property type="molecule type" value="Genomic_DNA"/>
</dbReference>
<proteinExistence type="predicted"/>
<protein>
    <submittedName>
        <fullName evidence="2">Uncharacterized protein</fullName>
    </submittedName>
</protein>
<dbReference type="AlphaFoldDB" id="E6Q4I0"/>
<comment type="caution">
    <text evidence="2">The sequence shown here is derived from an EMBL/GenBank/DDBJ whole genome shotgun (WGS) entry which is preliminary data.</text>
</comment>
<evidence type="ECO:0000313" key="2">
    <source>
        <dbReference type="EMBL" id="CBI01902.1"/>
    </source>
</evidence>
<reference evidence="2" key="1">
    <citation type="submission" date="2009-10" db="EMBL/GenBank/DDBJ databases">
        <title>Diversity of trophic interactions inside an arsenic-rich microbial ecosystem.</title>
        <authorList>
            <person name="Bertin P.N."/>
            <person name="Heinrich-Salmeron A."/>
            <person name="Pelletier E."/>
            <person name="Goulhen-Chollet F."/>
            <person name="Arsene-Ploetze F."/>
            <person name="Gallien S."/>
            <person name="Calteau A."/>
            <person name="Vallenet D."/>
            <person name="Casiot C."/>
            <person name="Chane-Woon-Ming B."/>
            <person name="Giloteaux L."/>
            <person name="Barakat M."/>
            <person name="Bonnefoy V."/>
            <person name="Bruneel O."/>
            <person name="Chandler M."/>
            <person name="Cleiss J."/>
            <person name="Duran R."/>
            <person name="Elbaz-Poulichet F."/>
            <person name="Fonknechten N."/>
            <person name="Lauga B."/>
            <person name="Mornico D."/>
            <person name="Ortet P."/>
            <person name="Schaeffer C."/>
            <person name="Siguier P."/>
            <person name="Alexander Thil Smith A."/>
            <person name="Van Dorsselaer A."/>
            <person name="Weissenbach J."/>
            <person name="Medigue C."/>
            <person name="Le Paslier D."/>
        </authorList>
    </citation>
    <scope>NUCLEOTIDE SEQUENCE</scope>
</reference>